<dbReference type="NCBIfam" id="TIGR01627">
    <property type="entry name" value="A_thal_3515"/>
    <property type="match status" value="1"/>
</dbReference>
<keyword evidence="7" id="KW-1185">Reference proteome</keyword>
<reference evidence="6 7" key="1">
    <citation type="submission" date="2024-06" db="EMBL/GenBank/DDBJ databases">
        <title>A chromosome level genome sequence of Diviner's sage (Salvia divinorum).</title>
        <authorList>
            <person name="Ford S.A."/>
            <person name="Ro D.-K."/>
            <person name="Ness R.W."/>
            <person name="Phillips M.A."/>
        </authorList>
    </citation>
    <scope>NUCLEOTIDE SEQUENCE [LARGE SCALE GENOMIC DNA]</scope>
    <source>
        <strain evidence="6">SAF-2024a</strain>
        <tissue evidence="6">Leaf</tissue>
    </source>
</reference>
<keyword evidence="3 5" id="KW-1133">Transmembrane helix</keyword>
<feature type="transmembrane region" description="Helical" evidence="5">
    <location>
        <begin position="21"/>
        <end position="40"/>
    </location>
</feature>
<dbReference type="EMBL" id="JBEAFC010000004">
    <property type="protein sequence ID" value="KAL1557945.1"/>
    <property type="molecule type" value="Genomic_DNA"/>
</dbReference>
<comment type="caution">
    <text evidence="6">The sequence shown here is derived from an EMBL/GenBank/DDBJ whole genome shotgun (WGS) entry which is preliminary data.</text>
</comment>
<evidence type="ECO:0000313" key="7">
    <source>
        <dbReference type="Proteomes" id="UP001567538"/>
    </source>
</evidence>
<dbReference type="Proteomes" id="UP001567538">
    <property type="component" value="Unassembled WGS sequence"/>
</dbReference>
<dbReference type="GO" id="GO:0000139">
    <property type="term" value="C:Golgi membrane"/>
    <property type="evidence" value="ECO:0007669"/>
    <property type="project" value="UniProtKB-SubCell"/>
</dbReference>
<evidence type="ECO:0000256" key="2">
    <source>
        <dbReference type="ARBA" id="ARBA00022692"/>
    </source>
</evidence>
<dbReference type="InterPro" id="IPR006514">
    <property type="entry name" value="IRX15/GXM/AGM"/>
</dbReference>
<evidence type="ECO:0000256" key="5">
    <source>
        <dbReference type="SAM" id="Phobius"/>
    </source>
</evidence>
<accession>A0ABD1HPI1</accession>
<sequence>MKTAGKFPLLHPYKTGGRIRITVVALFLLFTFTFLLSFIATRDAAAARSPLPDPISDALLYYASANATPTMSPAEIDSVFSVLRRCSAPCNLLVFGLTHESLLWNSLNLGGRTVFVDEYPFSVTRFEERHPSVEAYDVRFTTKVRDLRTLIEEFKREVGGECRPVQNMLYSDCRLAVNDLPNYMYDVGWDVIVIDGPSGYSPETPGRMASIFSAGVMARTRGGDGGGGTHVFVHEMMREVESVCTDLFLCRENLVETVDMLGHFVVGKMGGGGRKHSFGFCYTIPSSSSLTTEFI</sequence>
<evidence type="ECO:0000256" key="1">
    <source>
        <dbReference type="ARBA" id="ARBA00004194"/>
    </source>
</evidence>
<dbReference type="GO" id="GO:0071554">
    <property type="term" value="P:cell wall organization or biogenesis"/>
    <property type="evidence" value="ECO:0007669"/>
    <property type="project" value="UniProtKB-ARBA"/>
</dbReference>
<dbReference type="Pfam" id="PF21729">
    <property type="entry name" value="IRX15_IRX15L_GXM"/>
    <property type="match status" value="1"/>
</dbReference>
<keyword evidence="2 5" id="KW-0812">Transmembrane</keyword>
<organism evidence="6 7">
    <name type="scientific">Salvia divinorum</name>
    <name type="common">Maria pastora</name>
    <name type="synonym">Diviner's sage</name>
    <dbReference type="NCBI Taxonomy" id="28513"/>
    <lineage>
        <taxon>Eukaryota</taxon>
        <taxon>Viridiplantae</taxon>
        <taxon>Streptophyta</taxon>
        <taxon>Embryophyta</taxon>
        <taxon>Tracheophyta</taxon>
        <taxon>Spermatophyta</taxon>
        <taxon>Magnoliopsida</taxon>
        <taxon>eudicotyledons</taxon>
        <taxon>Gunneridae</taxon>
        <taxon>Pentapetalae</taxon>
        <taxon>asterids</taxon>
        <taxon>lamiids</taxon>
        <taxon>Lamiales</taxon>
        <taxon>Lamiaceae</taxon>
        <taxon>Nepetoideae</taxon>
        <taxon>Mentheae</taxon>
        <taxon>Salviinae</taxon>
        <taxon>Salvia</taxon>
        <taxon>Salvia subgen. Calosphace</taxon>
    </lineage>
</organism>
<proteinExistence type="predicted"/>
<dbReference type="AlphaFoldDB" id="A0ABD1HPI1"/>
<protein>
    <submittedName>
        <fullName evidence="6">Protein IRX15-LIKE-like</fullName>
    </submittedName>
</protein>
<gene>
    <name evidence="6" type="ORF">AAHA92_08471</name>
</gene>
<comment type="subcellular location">
    <subcellularLocation>
        <location evidence="1">Golgi apparatus membrane</location>
        <topology evidence="1">Single-pass membrane protein</topology>
    </subcellularLocation>
</comment>
<evidence type="ECO:0000313" key="6">
    <source>
        <dbReference type="EMBL" id="KAL1557945.1"/>
    </source>
</evidence>
<evidence type="ECO:0000256" key="4">
    <source>
        <dbReference type="ARBA" id="ARBA00023136"/>
    </source>
</evidence>
<dbReference type="PANTHER" id="PTHR31444">
    <property type="entry name" value="OS11G0490100 PROTEIN"/>
    <property type="match status" value="1"/>
</dbReference>
<name>A0ABD1HPI1_SALDI</name>
<evidence type="ECO:0000256" key="3">
    <source>
        <dbReference type="ARBA" id="ARBA00022989"/>
    </source>
</evidence>
<keyword evidence="4 5" id="KW-0472">Membrane</keyword>